<keyword evidence="2" id="KW-1185">Reference proteome</keyword>
<protein>
    <submittedName>
        <fullName evidence="1">Uncharacterized protein</fullName>
    </submittedName>
</protein>
<comment type="caution">
    <text evidence="1">The sequence shown here is derived from an EMBL/GenBank/DDBJ whole genome shotgun (WGS) entry which is preliminary data.</text>
</comment>
<proteinExistence type="predicted"/>
<accession>A0A9P4LCV0</accession>
<dbReference type="OrthoDB" id="3801260at2759"/>
<sequence>MMASNSSQPLSLFESSSCTVDQTHLINTAQNWNLSDSECDAILPAPLHPSCWNTPLLAAIHELSALTIGQKERAHSLLSTYFQARIREASYTGKQGNIYATLEVEDVEQAIASAQRMKKGQEMENIQPPKTAVDAMPIPSEQNDVQEKRKYSIREEIMNVDDNNDALLQPAEKKQKTTAEAEVSPNTAIANAINTSLASANANMTLNSNANIASNANEQHRPQPPRRLSPAKKRLRLPPINTQAAYSTYAPSPHMTPHYLVQAAQRATHEFNVQRIEFARAEAEYNAAKQRYGDAMWRMEDAKRQVMGWR</sequence>
<name>A0A9P4LCV0_9PLEO</name>
<reference evidence="1" key="1">
    <citation type="submission" date="2020-01" db="EMBL/GenBank/DDBJ databases">
        <authorList>
            <consortium name="DOE Joint Genome Institute"/>
            <person name="Haridas S."/>
            <person name="Albert R."/>
            <person name="Binder M."/>
            <person name="Bloem J."/>
            <person name="Labutti K."/>
            <person name="Salamov A."/>
            <person name="Andreopoulos B."/>
            <person name="Baker S.E."/>
            <person name="Barry K."/>
            <person name="Bills G."/>
            <person name="Bluhm B.H."/>
            <person name="Cannon C."/>
            <person name="Castanera R."/>
            <person name="Culley D.E."/>
            <person name="Daum C."/>
            <person name="Ezra D."/>
            <person name="Gonzalez J.B."/>
            <person name="Henrissat B."/>
            <person name="Kuo A."/>
            <person name="Liang C."/>
            <person name="Lipzen A."/>
            <person name="Lutzoni F."/>
            <person name="Magnuson J."/>
            <person name="Mondo S."/>
            <person name="Nolan M."/>
            <person name="Ohm R."/>
            <person name="Pangilinan J."/>
            <person name="Park H.-J."/>
            <person name="Ramirez L."/>
            <person name="Alfaro M."/>
            <person name="Sun H."/>
            <person name="Tritt A."/>
            <person name="Yoshinaga Y."/>
            <person name="Zwiers L.-H."/>
            <person name="Turgeon B.G."/>
            <person name="Goodwin S.B."/>
            <person name="Spatafora J.W."/>
            <person name="Crous P.W."/>
            <person name="Grigoriev I.V."/>
        </authorList>
    </citation>
    <scope>NUCLEOTIDE SEQUENCE</scope>
    <source>
        <strain evidence="1">CBS 394.84</strain>
    </source>
</reference>
<dbReference type="RefSeq" id="XP_040792621.1">
    <property type="nucleotide sequence ID" value="XM_040937498.1"/>
</dbReference>
<dbReference type="AlphaFoldDB" id="A0A9P4LCV0"/>
<dbReference type="GeneID" id="63854748"/>
<organism evidence="1 2">
    <name type="scientific">Cucurbitaria berberidis CBS 394.84</name>
    <dbReference type="NCBI Taxonomy" id="1168544"/>
    <lineage>
        <taxon>Eukaryota</taxon>
        <taxon>Fungi</taxon>
        <taxon>Dikarya</taxon>
        <taxon>Ascomycota</taxon>
        <taxon>Pezizomycotina</taxon>
        <taxon>Dothideomycetes</taxon>
        <taxon>Pleosporomycetidae</taxon>
        <taxon>Pleosporales</taxon>
        <taxon>Pleosporineae</taxon>
        <taxon>Cucurbitariaceae</taxon>
        <taxon>Cucurbitaria</taxon>
    </lineage>
</organism>
<gene>
    <name evidence="1" type="ORF">K460DRAFT_411835</name>
</gene>
<dbReference type="Proteomes" id="UP000800039">
    <property type="component" value="Unassembled WGS sequence"/>
</dbReference>
<evidence type="ECO:0000313" key="1">
    <source>
        <dbReference type="EMBL" id="KAF1850058.1"/>
    </source>
</evidence>
<dbReference type="EMBL" id="ML976614">
    <property type="protein sequence ID" value="KAF1850058.1"/>
    <property type="molecule type" value="Genomic_DNA"/>
</dbReference>
<evidence type="ECO:0000313" key="2">
    <source>
        <dbReference type="Proteomes" id="UP000800039"/>
    </source>
</evidence>